<dbReference type="InterPro" id="IPR002794">
    <property type="entry name" value="DUF92_TMEM19"/>
</dbReference>
<keyword evidence="4" id="KW-1133">Transmembrane helix</keyword>
<feature type="signal peptide" evidence="6">
    <location>
        <begin position="1"/>
        <end position="16"/>
    </location>
</feature>
<keyword evidence="6" id="KW-0732">Signal</keyword>
<dbReference type="PANTHER" id="PTHR13353:SF5">
    <property type="entry name" value="TRANSMEMBRANE PROTEIN 19"/>
    <property type="match status" value="1"/>
</dbReference>
<dbReference type="OrthoDB" id="30881at2759"/>
<dbReference type="InParanoid" id="A0A1Z5JVU9"/>
<dbReference type="GO" id="GO:0016020">
    <property type="term" value="C:membrane"/>
    <property type="evidence" value="ECO:0007669"/>
    <property type="project" value="UniProtKB-SubCell"/>
</dbReference>
<evidence type="ECO:0000256" key="6">
    <source>
        <dbReference type="SAM" id="SignalP"/>
    </source>
</evidence>
<sequence length="271" mass="29286">MKIYHLLVLLPGFVQAFVVPKQGHVRLAHQIQHTSSLPSQKLFLYKPKRLDTRNSNASELQLLPSITELGESLFSYTGNVPYWQAFGLNAILFALLSKKLLKSLTPEGFAHSFALGTLLWTTLGWRGWSLCVLYLVAGNLVTKVRFAEKEKRGLAEKRGGRRGPENVWGSALTALICASCSIQGPSFLGISSDLYVIGFVASLATKLADTFASEIGKAYGKTTFLITNLQRVEPGTEGAISAEGTAAAVGGGLLLALGDVTGKERARMDDE</sequence>
<feature type="chain" id="PRO_5013142749" description="Transmembrane protein 19" evidence="6">
    <location>
        <begin position="17"/>
        <end position="271"/>
    </location>
</feature>
<name>A0A1Z5JVU9_FISSO</name>
<comment type="similarity">
    <text evidence="2">Belongs to the TMEM19 family.</text>
</comment>
<dbReference type="PANTHER" id="PTHR13353">
    <property type="entry name" value="TRANSMEMBRANE PROTEIN 19"/>
    <property type="match status" value="1"/>
</dbReference>
<evidence type="ECO:0000256" key="5">
    <source>
        <dbReference type="ARBA" id="ARBA00023136"/>
    </source>
</evidence>
<reference evidence="7 8" key="1">
    <citation type="journal article" date="2015" name="Plant Cell">
        <title>Oil accumulation by the oleaginous diatom Fistulifera solaris as revealed by the genome and transcriptome.</title>
        <authorList>
            <person name="Tanaka T."/>
            <person name="Maeda Y."/>
            <person name="Veluchamy A."/>
            <person name="Tanaka M."/>
            <person name="Abida H."/>
            <person name="Marechal E."/>
            <person name="Bowler C."/>
            <person name="Muto M."/>
            <person name="Sunaga Y."/>
            <person name="Tanaka M."/>
            <person name="Yoshino T."/>
            <person name="Taniguchi T."/>
            <person name="Fukuda Y."/>
            <person name="Nemoto M."/>
            <person name="Matsumoto M."/>
            <person name="Wong P.S."/>
            <person name="Aburatani S."/>
            <person name="Fujibuchi W."/>
        </authorList>
    </citation>
    <scope>NUCLEOTIDE SEQUENCE [LARGE SCALE GENOMIC DNA]</scope>
    <source>
        <strain evidence="7 8">JPCC DA0580</strain>
    </source>
</reference>
<dbReference type="EMBL" id="BDSP01000123">
    <property type="protein sequence ID" value="GAX17952.1"/>
    <property type="molecule type" value="Genomic_DNA"/>
</dbReference>
<keyword evidence="8" id="KW-1185">Reference proteome</keyword>
<evidence type="ECO:0000313" key="7">
    <source>
        <dbReference type="EMBL" id="GAX17952.1"/>
    </source>
</evidence>
<protein>
    <recommendedName>
        <fullName evidence="9">Transmembrane protein 19</fullName>
    </recommendedName>
</protein>
<proteinExistence type="inferred from homology"/>
<comment type="caution">
    <text evidence="7">The sequence shown here is derived from an EMBL/GenBank/DDBJ whole genome shotgun (WGS) entry which is preliminary data.</text>
</comment>
<accession>A0A1Z5JVU9</accession>
<keyword evidence="5" id="KW-0472">Membrane</keyword>
<evidence type="ECO:0000256" key="3">
    <source>
        <dbReference type="ARBA" id="ARBA00022692"/>
    </source>
</evidence>
<dbReference type="Pfam" id="PF01940">
    <property type="entry name" value="DUF92"/>
    <property type="match status" value="1"/>
</dbReference>
<evidence type="ECO:0000256" key="2">
    <source>
        <dbReference type="ARBA" id="ARBA00009012"/>
    </source>
</evidence>
<dbReference type="Proteomes" id="UP000198406">
    <property type="component" value="Unassembled WGS sequence"/>
</dbReference>
<evidence type="ECO:0000256" key="4">
    <source>
        <dbReference type="ARBA" id="ARBA00022989"/>
    </source>
</evidence>
<evidence type="ECO:0000256" key="1">
    <source>
        <dbReference type="ARBA" id="ARBA00004141"/>
    </source>
</evidence>
<dbReference type="AlphaFoldDB" id="A0A1Z5JVU9"/>
<evidence type="ECO:0008006" key="9">
    <source>
        <dbReference type="Google" id="ProtNLM"/>
    </source>
</evidence>
<comment type="subcellular location">
    <subcellularLocation>
        <location evidence="1">Membrane</location>
        <topology evidence="1">Multi-pass membrane protein</topology>
    </subcellularLocation>
</comment>
<evidence type="ECO:0000313" key="8">
    <source>
        <dbReference type="Proteomes" id="UP000198406"/>
    </source>
</evidence>
<keyword evidence="3" id="KW-0812">Transmembrane</keyword>
<organism evidence="7 8">
    <name type="scientific">Fistulifera solaris</name>
    <name type="common">Oleaginous diatom</name>
    <dbReference type="NCBI Taxonomy" id="1519565"/>
    <lineage>
        <taxon>Eukaryota</taxon>
        <taxon>Sar</taxon>
        <taxon>Stramenopiles</taxon>
        <taxon>Ochrophyta</taxon>
        <taxon>Bacillariophyta</taxon>
        <taxon>Bacillariophyceae</taxon>
        <taxon>Bacillariophycidae</taxon>
        <taxon>Naviculales</taxon>
        <taxon>Naviculaceae</taxon>
        <taxon>Fistulifera</taxon>
    </lineage>
</organism>
<gene>
    <name evidence="7" type="ORF">FisN_18Hh163</name>
</gene>